<dbReference type="GO" id="GO:0032259">
    <property type="term" value="P:methylation"/>
    <property type="evidence" value="ECO:0007669"/>
    <property type="project" value="UniProtKB-KW"/>
</dbReference>
<comment type="cofactor">
    <cofactor evidence="1">
        <name>pyridoxal 5'-phosphate</name>
        <dbReference type="ChEBI" id="CHEBI:597326"/>
    </cofactor>
</comment>
<keyword evidence="2" id="KW-0663">Pyridoxal phosphate</keyword>
<dbReference type="EC" id="2.1.2.1" evidence="4"/>
<accession>A0A1C3L1F1</accession>
<dbReference type="VEuPathDB" id="PlasmoDB:PmUG01_12060800"/>
<dbReference type="GO" id="GO:0035999">
    <property type="term" value="P:tetrahydrofolate interconversion"/>
    <property type="evidence" value="ECO:0007669"/>
    <property type="project" value="UniProtKB-UniPathway"/>
</dbReference>
<proteinExistence type="predicted"/>
<dbReference type="Pfam" id="PF00464">
    <property type="entry name" value="SHMT"/>
    <property type="match status" value="1"/>
</dbReference>
<dbReference type="GO" id="GO:0005739">
    <property type="term" value="C:mitochondrion"/>
    <property type="evidence" value="ECO:0007669"/>
    <property type="project" value="TreeGrafter"/>
</dbReference>
<dbReference type="GO" id="GO:0004372">
    <property type="term" value="F:glycine hydroxymethyltransferase activity"/>
    <property type="evidence" value="ECO:0007669"/>
    <property type="project" value="UniProtKB-EC"/>
</dbReference>
<dbReference type="InterPro" id="IPR049943">
    <property type="entry name" value="Ser_HO-MeTrfase-like"/>
</dbReference>
<dbReference type="InterPro" id="IPR015422">
    <property type="entry name" value="PyrdxlP-dep_Trfase_small"/>
</dbReference>
<dbReference type="InterPro" id="IPR015421">
    <property type="entry name" value="PyrdxlP-dep_Trfase_major"/>
</dbReference>
<dbReference type="Gene3D" id="3.90.1150.10">
    <property type="entry name" value="Aspartate Aminotransferase, domain 1"/>
    <property type="match status" value="1"/>
</dbReference>
<evidence type="ECO:0000256" key="2">
    <source>
        <dbReference type="ARBA" id="ARBA00022898"/>
    </source>
</evidence>
<name>A0A1C3L1F1_PLAMA</name>
<dbReference type="SUPFAM" id="SSF53383">
    <property type="entry name" value="PLP-dependent transferases"/>
    <property type="match status" value="1"/>
</dbReference>
<dbReference type="EMBL" id="LT594500">
    <property type="protein sequence ID" value="SBT80374.1"/>
    <property type="molecule type" value="Genomic_DNA"/>
</dbReference>
<keyword evidence="4" id="KW-0489">Methyltransferase</keyword>
<dbReference type="Proteomes" id="UP000219799">
    <property type="component" value="Chromosome 12"/>
</dbReference>
<keyword evidence="4" id="KW-0808">Transferase</keyword>
<gene>
    <name evidence="4" type="primary">SHMT</name>
    <name evidence="4" type="ORF">PMLGA01_120054000</name>
</gene>
<evidence type="ECO:0000259" key="3">
    <source>
        <dbReference type="Pfam" id="PF00464"/>
    </source>
</evidence>
<dbReference type="GO" id="GO:0008168">
    <property type="term" value="F:methyltransferase activity"/>
    <property type="evidence" value="ECO:0007669"/>
    <property type="project" value="UniProtKB-KW"/>
</dbReference>
<evidence type="ECO:0000256" key="1">
    <source>
        <dbReference type="ARBA" id="ARBA00001933"/>
    </source>
</evidence>
<evidence type="ECO:0000313" key="4">
    <source>
        <dbReference type="EMBL" id="SBT80374.1"/>
    </source>
</evidence>
<dbReference type="PANTHER" id="PTHR11680">
    <property type="entry name" value="SERINE HYDROXYMETHYLTRANSFERASE"/>
    <property type="match status" value="1"/>
</dbReference>
<sequence length="463" mass="54555">MMYSQNFKNVKFISRRFITLCSQRIQSSLKDVDNETLNLLSHYKSRNSINLSVRNNVIPNYLKEYLISDLNKNLYLDIDHFKMIEESILNSFNLEKKYWGCLFRSSNYSDSNNNEVDDYFLLKLFRSFVNSKNKIMNISFSLSDAEEKREKGTNKNPSIIDDFYNTVYIKNKDQIDYMEIKKLYDDFSPNLIYIDETNNPYSMNYEFINNLKNRNNCIIITNISNKANIISQNLIPSPFNHSDIVFTFLNENMRAYNCYIIMYKKGYKNINEEGKLISYEFGEKLKKTFSQNYVNNTIFSLATSFKFMRNTEFKEYVMQSNKNTSILSTYINKKYFNLHYSKNSNFLNLCSSNSNFNIQEFHTFCRHLQIFFDIISPFPCNQKSFNIGSNYLTSLGLLENDMKVVTNFINQSISLYFHLKQNAINSNTQFAEYIKNGYTSSDMLSLSNDIFCFISSFPSTHSS</sequence>
<dbReference type="GO" id="GO:0030170">
    <property type="term" value="F:pyridoxal phosphate binding"/>
    <property type="evidence" value="ECO:0007669"/>
    <property type="project" value="TreeGrafter"/>
</dbReference>
<dbReference type="GO" id="GO:0019264">
    <property type="term" value="P:glycine biosynthetic process from serine"/>
    <property type="evidence" value="ECO:0007669"/>
    <property type="project" value="TreeGrafter"/>
</dbReference>
<dbReference type="Gene3D" id="3.40.640.10">
    <property type="entry name" value="Type I PLP-dependent aspartate aminotransferase-like (Major domain)"/>
    <property type="match status" value="1"/>
</dbReference>
<protein>
    <submittedName>
        <fullName evidence="4">Serine hydroxymethyltransferase, putative</fullName>
        <ecNumber evidence="4">2.1.2.1</ecNumber>
    </submittedName>
</protein>
<dbReference type="UniPathway" id="UPA00193"/>
<feature type="domain" description="Serine hydroxymethyltransferase-like" evidence="3">
    <location>
        <begin position="86"/>
        <end position="409"/>
    </location>
</feature>
<evidence type="ECO:0000313" key="5">
    <source>
        <dbReference type="Proteomes" id="UP000219799"/>
    </source>
</evidence>
<dbReference type="PANTHER" id="PTHR11680:SF35">
    <property type="entry name" value="SERINE HYDROXYMETHYLTRANSFERASE 1"/>
    <property type="match status" value="1"/>
</dbReference>
<reference evidence="4 5" key="1">
    <citation type="submission" date="2016-06" db="EMBL/GenBank/DDBJ databases">
        <authorList>
            <consortium name="Pathogen Informatics"/>
        </authorList>
    </citation>
    <scope>NUCLEOTIDE SEQUENCE [LARGE SCALE GENOMIC DNA]</scope>
    <source>
        <strain evidence="4">PmlGA01</strain>
    </source>
</reference>
<dbReference type="InterPro" id="IPR039429">
    <property type="entry name" value="SHMT-like_dom"/>
</dbReference>
<dbReference type="InterPro" id="IPR015424">
    <property type="entry name" value="PyrdxlP-dep_Trfase"/>
</dbReference>
<organism evidence="4 5">
    <name type="scientific">Plasmodium malariae</name>
    <dbReference type="NCBI Taxonomy" id="5858"/>
    <lineage>
        <taxon>Eukaryota</taxon>
        <taxon>Sar</taxon>
        <taxon>Alveolata</taxon>
        <taxon>Apicomplexa</taxon>
        <taxon>Aconoidasida</taxon>
        <taxon>Haemosporida</taxon>
        <taxon>Plasmodiidae</taxon>
        <taxon>Plasmodium</taxon>
        <taxon>Plasmodium (Plasmodium)</taxon>
    </lineage>
</organism>
<dbReference type="AlphaFoldDB" id="A0A1C3L1F1"/>